<keyword evidence="2" id="KW-0677">Repeat</keyword>
<comment type="caution">
    <text evidence="4">The sequence shown here is derived from an EMBL/GenBank/DDBJ whole genome shotgun (WGS) entry which is preliminary data.</text>
</comment>
<evidence type="ECO:0000256" key="2">
    <source>
        <dbReference type="ARBA" id="ARBA00022737"/>
    </source>
</evidence>
<dbReference type="InterPro" id="IPR036322">
    <property type="entry name" value="WD40_repeat_dom_sf"/>
</dbReference>
<organism evidence="4 5">
    <name type="scientific">Actinomadura rudentiformis</name>
    <dbReference type="NCBI Taxonomy" id="359158"/>
    <lineage>
        <taxon>Bacteria</taxon>
        <taxon>Bacillati</taxon>
        <taxon>Actinomycetota</taxon>
        <taxon>Actinomycetes</taxon>
        <taxon>Streptosporangiales</taxon>
        <taxon>Thermomonosporaceae</taxon>
        <taxon>Actinomadura</taxon>
    </lineage>
</organism>
<evidence type="ECO:0000313" key="4">
    <source>
        <dbReference type="EMBL" id="KAB2352597.1"/>
    </source>
</evidence>
<dbReference type="OrthoDB" id="218695at2"/>
<sequence length="669" mass="71726">MPQPGADELAGSITLAIHARRLTLDDLVTRIADGLGLSAVSVPTLLFELSRRTVSATIMIDALDESGVAEDNEEHLRISEELLRPLSLTPGLRLLVGGRRETLAGLSRHVFHPVELDRGTYADPEDIRRYVAGILADRGDRTVRAVLVNGIAHRAGASFLVARMIVEAVNGGQLDVDPSREGWVRNLPTEAAAAFRSWLGRFGDREPLVRRLLTPLAYALGSGLPWDHVWSPLATALSGRRCVDEDVQWLLNHAGAYIDEVTIADGTTRFRLSHDELSRALREPRREREAQRRITKALIATVPSQPDTGRLDWANAHPYVLAHLATHAAAAQEIDDLIADVGFLCHADLTSLLAALNQVTTTAGQTIAMVFQAVAVRHPDDAAAPRRTCLAFEAARQGASDLLAALNRDLPWQVERAMVTQDHGYRAVLGVEPAAVHLQCVEVLDRQKLLTSSNSASLRMWDLTSGEELDSLGDLQSPGVPAFATAIVEGRPVALAGGLDGAVQLWDLISGAPGAAWPGHETAVNAVCTTTAFGTQVGITKDEDGVVVAWDLNHGTIIATIATSSRLSPMACLEADGREAIAVIDTDLTVQAWDLQSGELLGALCDGRHDIGLVATAEVDGRRLLLTVHLDGVARLWQPGARAVQASIDDLSSEVTKMGCATTTPEPLP</sequence>
<evidence type="ECO:0000256" key="1">
    <source>
        <dbReference type="ARBA" id="ARBA00022574"/>
    </source>
</evidence>
<dbReference type="InterPro" id="IPR001680">
    <property type="entry name" value="WD40_rpt"/>
</dbReference>
<dbReference type="PANTHER" id="PTHR19848">
    <property type="entry name" value="WD40 REPEAT PROTEIN"/>
    <property type="match status" value="1"/>
</dbReference>
<accession>A0A6H9YVD9</accession>
<protein>
    <submittedName>
        <fullName evidence="4">WD40 repeat domain-containing protein</fullName>
    </submittedName>
</protein>
<feature type="repeat" description="WD" evidence="3">
    <location>
        <begin position="449"/>
        <end position="471"/>
    </location>
</feature>
<dbReference type="AlphaFoldDB" id="A0A6H9YVD9"/>
<dbReference type="PANTHER" id="PTHR19848:SF8">
    <property type="entry name" value="F-BOX AND WD REPEAT DOMAIN CONTAINING 7"/>
    <property type="match status" value="1"/>
</dbReference>
<gene>
    <name evidence="4" type="ORF">F8566_02755</name>
</gene>
<name>A0A6H9YVD9_9ACTN</name>
<dbReference type="SUPFAM" id="SSF50978">
    <property type="entry name" value="WD40 repeat-like"/>
    <property type="match status" value="1"/>
</dbReference>
<evidence type="ECO:0000313" key="5">
    <source>
        <dbReference type="Proteomes" id="UP000468735"/>
    </source>
</evidence>
<dbReference type="Proteomes" id="UP000468735">
    <property type="component" value="Unassembled WGS sequence"/>
</dbReference>
<dbReference type="InterPro" id="IPR015943">
    <property type="entry name" value="WD40/YVTN_repeat-like_dom_sf"/>
</dbReference>
<keyword evidence="1 3" id="KW-0853">WD repeat</keyword>
<reference evidence="4 5" key="1">
    <citation type="submission" date="2019-09" db="EMBL/GenBank/DDBJ databases">
        <title>Actinomadura physcomitrii sp. nov., a novel actinomycete isolated from moss [Physcomitrium sphaericum (Ludw) Fuernr].</title>
        <authorList>
            <person name="Zhuang X."/>
            <person name="Liu C."/>
        </authorList>
    </citation>
    <scope>NUCLEOTIDE SEQUENCE [LARGE SCALE GENOMIC DNA]</scope>
    <source>
        <strain evidence="4 5">HMC1</strain>
    </source>
</reference>
<dbReference type="RefSeq" id="WP_151557568.1">
    <property type="nucleotide sequence ID" value="NZ_WBMT01000001.1"/>
</dbReference>
<evidence type="ECO:0000256" key="3">
    <source>
        <dbReference type="PROSITE-ProRule" id="PRU00221"/>
    </source>
</evidence>
<keyword evidence="5" id="KW-1185">Reference proteome</keyword>
<dbReference type="PROSITE" id="PS50082">
    <property type="entry name" value="WD_REPEATS_2"/>
    <property type="match status" value="1"/>
</dbReference>
<proteinExistence type="predicted"/>
<dbReference type="EMBL" id="WBMT01000001">
    <property type="protein sequence ID" value="KAB2352597.1"/>
    <property type="molecule type" value="Genomic_DNA"/>
</dbReference>
<dbReference type="Gene3D" id="2.130.10.10">
    <property type="entry name" value="YVTN repeat-like/Quinoprotein amine dehydrogenase"/>
    <property type="match status" value="1"/>
</dbReference>